<sequence length="126" mass="13867">MPGGRRGQKTLVGGSLSNGNGPRNRCSNLIIKLLFEESTVSLPFGYNFHNSQPAASTYLLGCSTDTQYINIYRTVWCTDTQSVHVHCYLTEREEGVHVHCYLTERGGGTCPLIPMYISRGGALQVP</sequence>
<evidence type="ECO:0000313" key="2">
    <source>
        <dbReference type="Proteomes" id="UP000472277"/>
    </source>
</evidence>
<evidence type="ECO:0000313" key="1">
    <source>
        <dbReference type="Ensembl" id="ENSSTUP00000020546.1"/>
    </source>
</evidence>
<dbReference type="Proteomes" id="UP000472277">
    <property type="component" value="Chromosome 4"/>
</dbReference>
<reference evidence="1" key="1">
    <citation type="submission" date="2025-08" db="UniProtKB">
        <authorList>
            <consortium name="Ensembl"/>
        </authorList>
    </citation>
    <scope>IDENTIFICATION</scope>
</reference>
<name>A0A673XJI4_SALTR</name>
<protein>
    <submittedName>
        <fullName evidence="1">Uncharacterized protein</fullName>
    </submittedName>
</protein>
<dbReference type="InParanoid" id="A0A673XJI4"/>
<accession>A0A673XJI4</accession>
<reference evidence="1" key="2">
    <citation type="submission" date="2025-09" db="UniProtKB">
        <authorList>
            <consortium name="Ensembl"/>
        </authorList>
    </citation>
    <scope>IDENTIFICATION</scope>
</reference>
<dbReference type="AlphaFoldDB" id="A0A673XJI4"/>
<keyword evidence="2" id="KW-1185">Reference proteome</keyword>
<dbReference type="Ensembl" id="ENSSTUT00000021613.1">
    <property type="protein sequence ID" value="ENSSTUP00000020546.1"/>
    <property type="gene ID" value="ENSSTUG00000009141.1"/>
</dbReference>
<proteinExistence type="predicted"/>
<organism evidence="1 2">
    <name type="scientific">Salmo trutta</name>
    <name type="common">Brown trout</name>
    <dbReference type="NCBI Taxonomy" id="8032"/>
    <lineage>
        <taxon>Eukaryota</taxon>
        <taxon>Metazoa</taxon>
        <taxon>Chordata</taxon>
        <taxon>Craniata</taxon>
        <taxon>Vertebrata</taxon>
        <taxon>Euteleostomi</taxon>
        <taxon>Actinopterygii</taxon>
        <taxon>Neopterygii</taxon>
        <taxon>Teleostei</taxon>
        <taxon>Protacanthopterygii</taxon>
        <taxon>Salmoniformes</taxon>
        <taxon>Salmonidae</taxon>
        <taxon>Salmoninae</taxon>
        <taxon>Salmo</taxon>
    </lineage>
</organism>